<sequence>MKIDINNIGQGPVTGEGTSVNYSFAELLTRVEVPR</sequence>
<name>A0A7G9YNX8_9EURY</name>
<gene>
    <name evidence="1" type="ORF">BFOKDAJI_00013</name>
    <name evidence="2" type="ORF">BFOKDAJI_00042</name>
</gene>
<accession>A0A7G9YNX8</accession>
<protein>
    <submittedName>
        <fullName evidence="1">Uncharacterized protein</fullName>
    </submittedName>
</protein>
<evidence type="ECO:0000313" key="1">
    <source>
        <dbReference type="EMBL" id="QNO49712.1"/>
    </source>
</evidence>
<proteinExistence type="predicted"/>
<organism evidence="1">
    <name type="scientific">Candidatus Methanogaster sp. ANME-2c ERB4</name>
    <dbReference type="NCBI Taxonomy" id="2759911"/>
    <lineage>
        <taxon>Archaea</taxon>
        <taxon>Methanobacteriati</taxon>
        <taxon>Methanobacteriota</taxon>
        <taxon>Stenosarchaea group</taxon>
        <taxon>Methanomicrobia</taxon>
        <taxon>Methanosarcinales</taxon>
        <taxon>ANME-2 cluster</taxon>
        <taxon>Candidatus Methanogasteraceae</taxon>
        <taxon>Candidatus Methanogaster</taxon>
    </lineage>
</organism>
<dbReference type="EMBL" id="MT631395">
    <property type="protein sequence ID" value="QNO49740.1"/>
    <property type="molecule type" value="Genomic_DNA"/>
</dbReference>
<dbReference type="AlphaFoldDB" id="A0A7G9YNX8"/>
<evidence type="ECO:0000313" key="2">
    <source>
        <dbReference type="EMBL" id="QNO49740.1"/>
    </source>
</evidence>
<reference evidence="1" key="1">
    <citation type="submission" date="2020-06" db="EMBL/GenBank/DDBJ databases">
        <title>Unique genomic features of the anaerobic methanotrophic archaea.</title>
        <authorList>
            <person name="Chadwick G.L."/>
            <person name="Skennerton C.T."/>
            <person name="Laso-Perez R."/>
            <person name="Leu A.O."/>
            <person name="Speth D.R."/>
            <person name="Yu H."/>
            <person name="Morgan-Lang C."/>
            <person name="Hatzenpichler R."/>
            <person name="Goudeau D."/>
            <person name="Malmstrom R."/>
            <person name="Brazelton W.J."/>
            <person name="Woyke T."/>
            <person name="Hallam S.J."/>
            <person name="Tyson G.W."/>
            <person name="Wegener G."/>
            <person name="Boetius A."/>
            <person name="Orphan V."/>
        </authorList>
    </citation>
    <scope>NUCLEOTIDE SEQUENCE</scope>
</reference>
<dbReference type="EMBL" id="MT631395">
    <property type="protein sequence ID" value="QNO49712.1"/>
    <property type="molecule type" value="Genomic_DNA"/>
</dbReference>